<keyword evidence="3" id="KW-1185">Reference proteome</keyword>
<reference evidence="2 3" key="1">
    <citation type="submission" date="2019-03" db="EMBL/GenBank/DDBJ databases">
        <title>Genome sequence of Sphingomonas sp. 17J27-24.</title>
        <authorList>
            <person name="Kim M."/>
            <person name="Maeng S."/>
            <person name="Sathiyaraj S."/>
        </authorList>
    </citation>
    <scope>NUCLEOTIDE SEQUENCE [LARGE SCALE GENOMIC DNA]</scope>
    <source>
        <strain evidence="2 3">17J27-24</strain>
    </source>
</reference>
<dbReference type="RefSeq" id="WP_135084844.1">
    <property type="nucleotide sequence ID" value="NZ_SPDV01000009.1"/>
</dbReference>
<evidence type="ECO:0000259" key="1">
    <source>
        <dbReference type="Pfam" id="PF00903"/>
    </source>
</evidence>
<dbReference type="SUPFAM" id="SSF54593">
    <property type="entry name" value="Glyoxalase/Bleomycin resistance protein/Dihydroxybiphenyl dioxygenase"/>
    <property type="match status" value="1"/>
</dbReference>
<dbReference type="EMBL" id="SPDV01000009">
    <property type="protein sequence ID" value="TFI59125.1"/>
    <property type="molecule type" value="Genomic_DNA"/>
</dbReference>
<proteinExistence type="predicted"/>
<accession>A0A4Y8ZVF8</accession>
<evidence type="ECO:0000313" key="2">
    <source>
        <dbReference type="EMBL" id="TFI59125.1"/>
    </source>
</evidence>
<dbReference type="Pfam" id="PF00903">
    <property type="entry name" value="Glyoxalase"/>
    <property type="match status" value="1"/>
</dbReference>
<dbReference type="InterPro" id="IPR029068">
    <property type="entry name" value="Glyas_Bleomycin-R_OHBP_Dase"/>
</dbReference>
<dbReference type="Proteomes" id="UP000298213">
    <property type="component" value="Unassembled WGS sequence"/>
</dbReference>
<evidence type="ECO:0000313" key="3">
    <source>
        <dbReference type="Proteomes" id="UP000298213"/>
    </source>
</evidence>
<dbReference type="Gene3D" id="3.10.180.10">
    <property type="entry name" value="2,3-Dihydroxybiphenyl 1,2-Dioxygenase, domain 1"/>
    <property type="match status" value="1"/>
</dbReference>
<dbReference type="InterPro" id="IPR004360">
    <property type="entry name" value="Glyas_Fos-R_dOase_dom"/>
</dbReference>
<feature type="domain" description="Glyoxalase/fosfomycin resistance/dioxygenase" evidence="1">
    <location>
        <begin position="11"/>
        <end position="108"/>
    </location>
</feature>
<comment type="caution">
    <text evidence="2">The sequence shown here is derived from an EMBL/GenBank/DDBJ whole genome shotgun (WGS) entry which is preliminary data.</text>
</comment>
<protein>
    <submittedName>
        <fullName evidence="2">Glyoxalase</fullName>
    </submittedName>
</protein>
<name>A0A4Y8ZVF8_9SPHN</name>
<dbReference type="AlphaFoldDB" id="A0A4Y8ZVF8"/>
<dbReference type="OrthoDB" id="5951485at2"/>
<gene>
    <name evidence="2" type="ORF">E2493_06260</name>
</gene>
<sequence>MDIKPSAAAILPCRDLDASAAFWAKLGFGTTSDYGVHGYRILHDAAGASVHLTRVDDGSVDAARNAHGVYLYSAEVEALAAAFGLEAERKPWGVREFAVSDPDGTLVRVGWPG</sequence>
<organism evidence="2 3">
    <name type="scientific">Sphingomonas parva</name>
    <dbReference type="NCBI Taxonomy" id="2555898"/>
    <lineage>
        <taxon>Bacteria</taxon>
        <taxon>Pseudomonadati</taxon>
        <taxon>Pseudomonadota</taxon>
        <taxon>Alphaproteobacteria</taxon>
        <taxon>Sphingomonadales</taxon>
        <taxon>Sphingomonadaceae</taxon>
        <taxon>Sphingomonas</taxon>
    </lineage>
</organism>